<protein>
    <submittedName>
        <fullName evidence="1">Uncharacterized protein</fullName>
    </submittedName>
</protein>
<reference evidence="1 2" key="1">
    <citation type="submission" date="2024-06" db="EMBL/GenBank/DDBJ databases">
        <title>Genomic Encyclopedia of Type Strains, Phase IV (KMG-IV): sequencing the most valuable type-strain genomes for metagenomic binning, comparative biology and taxonomic classification.</title>
        <authorList>
            <person name="Goeker M."/>
        </authorList>
    </citation>
    <scope>NUCLEOTIDE SEQUENCE [LARGE SCALE GENOMIC DNA]</scope>
    <source>
        <strain evidence="1 2">DSM 105042</strain>
    </source>
</reference>
<organism evidence="1 2">
    <name type="scientific">Pseudorhizobium tarimense</name>
    <dbReference type="NCBI Taxonomy" id="1079109"/>
    <lineage>
        <taxon>Bacteria</taxon>
        <taxon>Pseudomonadati</taxon>
        <taxon>Pseudomonadota</taxon>
        <taxon>Alphaproteobacteria</taxon>
        <taxon>Hyphomicrobiales</taxon>
        <taxon>Rhizobiaceae</taxon>
        <taxon>Rhizobium/Agrobacterium group</taxon>
        <taxon>Pseudorhizobium</taxon>
    </lineage>
</organism>
<proteinExistence type="predicted"/>
<dbReference type="EMBL" id="JBEPLJ010000005">
    <property type="protein sequence ID" value="MET3585500.1"/>
    <property type="molecule type" value="Genomic_DNA"/>
</dbReference>
<keyword evidence="2" id="KW-1185">Reference proteome</keyword>
<dbReference type="RefSeq" id="WP_247243451.1">
    <property type="nucleotide sequence ID" value="NZ_JALJRA010000005.1"/>
</dbReference>
<evidence type="ECO:0000313" key="1">
    <source>
        <dbReference type="EMBL" id="MET3585500.1"/>
    </source>
</evidence>
<name>A0ABV2H4M4_9HYPH</name>
<evidence type="ECO:0000313" key="2">
    <source>
        <dbReference type="Proteomes" id="UP001549031"/>
    </source>
</evidence>
<gene>
    <name evidence="1" type="ORF">ABID21_001609</name>
</gene>
<accession>A0ABV2H4M4</accession>
<comment type="caution">
    <text evidence="1">The sequence shown here is derived from an EMBL/GenBank/DDBJ whole genome shotgun (WGS) entry which is preliminary data.</text>
</comment>
<sequence>MTIVGACGGCGKEPTRGDIRAFIADWEKQNTYRRQLLDAAVSHIGFVIRADGDGKKVAAAILGQAR</sequence>
<dbReference type="Proteomes" id="UP001549031">
    <property type="component" value="Unassembled WGS sequence"/>
</dbReference>